<evidence type="ECO:0000313" key="10">
    <source>
        <dbReference type="Proteomes" id="UP000000496"/>
    </source>
</evidence>
<comment type="subcellular location">
    <subcellularLocation>
        <location evidence="1">Membrane</location>
    </subcellularLocation>
</comment>
<gene>
    <name evidence="9" type="primary">gspD</name>
    <name evidence="9" type="ordered locus">SNE_A00990</name>
</gene>
<dbReference type="Proteomes" id="UP000000496">
    <property type="component" value="Chromosome gsn.131"/>
</dbReference>
<evidence type="ECO:0000259" key="8">
    <source>
        <dbReference type="Pfam" id="PF00263"/>
    </source>
</evidence>
<dbReference type="GO" id="GO:0015627">
    <property type="term" value="C:type II protein secretion system complex"/>
    <property type="evidence" value="ECO:0007669"/>
    <property type="project" value="TreeGrafter"/>
</dbReference>
<dbReference type="PANTHER" id="PTHR30332">
    <property type="entry name" value="PROBABLE GENERAL SECRETION PATHWAY PROTEIN D"/>
    <property type="match status" value="1"/>
</dbReference>
<keyword evidence="3" id="KW-0472">Membrane</keyword>
<reference evidence="9 10" key="2">
    <citation type="journal article" date="2011" name="Mol. Biol. Evol.">
        <title>Unity in variety--the pan-genome of the Chlamydiae.</title>
        <authorList>
            <person name="Collingro A."/>
            <person name="Tischler P."/>
            <person name="Weinmaier T."/>
            <person name="Penz T."/>
            <person name="Heinz E."/>
            <person name="Brunham R.C."/>
            <person name="Read T.D."/>
            <person name="Bavoil P.M."/>
            <person name="Sachse K."/>
            <person name="Kahane S."/>
            <person name="Friedman M.G."/>
            <person name="Rattei T."/>
            <person name="Myers G.S."/>
            <person name="Horn M."/>
        </authorList>
    </citation>
    <scope>NUCLEOTIDE SEQUENCE [LARGE SCALE GENOMIC DNA]</scope>
    <source>
        <strain evidence="10">ATCC VR-1471 / Z</strain>
    </source>
</reference>
<dbReference type="eggNOG" id="COG1450">
    <property type="taxonomic scope" value="Bacteria"/>
</dbReference>
<dbReference type="InterPro" id="IPR004846">
    <property type="entry name" value="T2SS/T3SS_dom"/>
</dbReference>
<dbReference type="PRINTS" id="PR00811">
    <property type="entry name" value="BCTERIALGSPD"/>
</dbReference>
<feature type="chain" id="PRO_5003379270" description="Type II/III secretion system secretin-like domain-containing protein" evidence="7">
    <location>
        <begin position="25"/>
        <end position="795"/>
    </location>
</feature>
<organism evidence="9 10">
    <name type="scientific">Simkania negevensis (strain ATCC VR-1471 / DSM 27360 / Z)</name>
    <dbReference type="NCBI Taxonomy" id="331113"/>
    <lineage>
        <taxon>Bacteria</taxon>
        <taxon>Pseudomonadati</taxon>
        <taxon>Chlamydiota</taxon>
        <taxon>Chlamydiia</taxon>
        <taxon>Parachlamydiales</taxon>
        <taxon>Simkaniaceae</taxon>
        <taxon>Simkania</taxon>
    </lineage>
</organism>
<dbReference type="GO" id="GO:0009306">
    <property type="term" value="P:protein secretion"/>
    <property type="evidence" value="ECO:0007669"/>
    <property type="project" value="InterPro"/>
</dbReference>
<keyword evidence="10" id="KW-1185">Reference proteome</keyword>
<dbReference type="HOGENOM" id="CLU_366690_0_0_0"/>
<evidence type="ECO:0000256" key="1">
    <source>
        <dbReference type="ARBA" id="ARBA00004370"/>
    </source>
</evidence>
<feature type="coiled-coil region" evidence="5">
    <location>
        <begin position="40"/>
        <end position="101"/>
    </location>
</feature>
<evidence type="ECO:0000256" key="6">
    <source>
        <dbReference type="SAM" id="MobiDB-lite"/>
    </source>
</evidence>
<accession>F8L4K5</accession>
<proteinExistence type="inferred from homology"/>
<dbReference type="AlphaFoldDB" id="F8L4K5"/>
<evidence type="ECO:0000256" key="5">
    <source>
        <dbReference type="SAM" id="Coils"/>
    </source>
</evidence>
<keyword evidence="5" id="KW-0175">Coiled coil</keyword>
<evidence type="ECO:0000256" key="4">
    <source>
        <dbReference type="RuleBase" id="RU004003"/>
    </source>
</evidence>
<dbReference type="GO" id="GO:0016020">
    <property type="term" value="C:membrane"/>
    <property type="evidence" value="ECO:0007669"/>
    <property type="project" value="UniProtKB-SubCell"/>
</dbReference>
<dbReference type="OrthoDB" id="9775455at2"/>
<dbReference type="PANTHER" id="PTHR30332:SF24">
    <property type="entry name" value="SECRETIN GSPD-RELATED"/>
    <property type="match status" value="1"/>
</dbReference>
<comment type="similarity">
    <text evidence="4">Belongs to the bacterial secretin family.</text>
</comment>
<protein>
    <recommendedName>
        <fullName evidence="8">Type II/III secretion system secretin-like domain-containing protein</fullName>
    </recommendedName>
</protein>
<reference key="1">
    <citation type="journal article" date="2011" name="Mol. Biol. Evol.">
        <title>Unity in variety -- the pan-genome of the Chlamydiae.</title>
        <authorList>
            <person name="Collingro A."/>
            <person name="Tischler P."/>
            <person name="Weinmaier T."/>
            <person name="Penz T."/>
            <person name="Heinz E."/>
            <person name="Brunham R.C."/>
            <person name="Read T.D."/>
            <person name="Bavoil P.M."/>
            <person name="Sachse K."/>
            <person name="Kahane S."/>
            <person name="Friedman M.G."/>
            <person name="Rattei T."/>
            <person name="Myers G.S.A."/>
            <person name="Horn M."/>
        </authorList>
    </citation>
    <scope>NUCLEOTIDE SEQUENCE</scope>
    <source>
        <strain>Z</strain>
    </source>
</reference>
<evidence type="ECO:0000313" key="9">
    <source>
        <dbReference type="EMBL" id="CCB87977.1"/>
    </source>
</evidence>
<dbReference type="RefSeq" id="WP_013942444.1">
    <property type="nucleotide sequence ID" value="NC_015713.1"/>
</dbReference>
<dbReference type="EMBL" id="FR872582">
    <property type="protein sequence ID" value="CCB87977.1"/>
    <property type="molecule type" value="Genomic_DNA"/>
</dbReference>
<feature type="domain" description="Type II/III secretion system secretin-like" evidence="8">
    <location>
        <begin position="572"/>
        <end position="742"/>
    </location>
</feature>
<dbReference type="InterPro" id="IPR050810">
    <property type="entry name" value="Bact_Secretion_Sys_Channel"/>
</dbReference>
<feature type="signal peptide" evidence="7">
    <location>
        <begin position="1"/>
        <end position="24"/>
    </location>
</feature>
<sequence>MWIRKKVSISIFALLLCGSGLLPAQTIEEKQEAFRLQKDQKELRSFLDEVNKQLHKLRAELEVKYELVADYCKEGAKEEDFQELLREVNEIRTEIVDLEKEWRGLAVEETKKDDEGYALWDQEETTLSQLIMEYGSTDYLYIVPPEVLSMKIHMHSSIPIPRESWNELLEIVLAHNGIGVKQLNPYTRQLYILKQDLIAVDNIINSPRDLMRVPAKSRVVYVFNPPPERIKGVSHFFERFRDPKMTFVYQVGYKIAIISSKEEVEKLLALYDAVWEKENEKVTRIIPMGRISPDEMEKILKAYFGDSVQKPRMGLTKGEGDDLIILPLKGEGSLVLIGPKDMVDRAEKLIDDAQAQIEDPMEMTVFSYTCRHSDPLEVSDVLEKVYASLIYSGIRGEDPRPPSQPLPPPRQHDDPREPAVPSQYGPPPYSPVISPLPAIAGNIQSQQEKSFTTNFIPFPKTGTIMMVVRRDTLPKIKDLLRKLDVPKKMVQIEVLLFEKRIRNENNFGLNIFRLGSAATDRHETGFRYQTSKASAPIPDDSPPLRRGVVDFFLFRKKPNSFWPAFDIAYNFLMSQEDVRINAAPSVTTLNQTPAQISLVDEVSIANGASPIDSNGGTIFKESFSRAEYGTTLVITPTVHEPEFPDEDIHYVTLETNIEFDTIKKTSPDPNRPDVFKRHIENHVRVADGETVILGGLRQKTAEDSSSRLPFLGEIPGLGKFFGDSRLTDEKTEMFVFITPKIVFDGKGELEKVRHAQLVKRPGDLPEFLERVEEAKQKQKKRLFDNSLRLLFGKVQ</sequence>
<dbReference type="InterPro" id="IPR001775">
    <property type="entry name" value="GspD/PilQ"/>
</dbReference>
<name>F8L4K5_SIMNZ</name>
<evidence type="ECO:0000256" key="7">
    <source>
        <dbReference type="SAM" id="SignalP"/>
    </source>
</evidence>
<evidence type="ECO:0000256" key="2">
    <source>
        <dbReference type="ARBA" id="ARBA00022729"/>
    </source>
</evidence>
<keyword evidence="2 7" id="KW-0732">Signal</keyword>
<dbReference type="STRING" id="331113.SNE_A00990"/>
<dbReference type="KEGG" id="sng:SNE_A00990"/>
<evidence type="ECO:0000256" key="3">
    <source>
        <dbReference type="ARBA" id="ARBA00023136"/>
    </source>
</evidence>
<dbReference type="Pfam" id="PF00263">
    <property type="entry name" value="Secretin"/>
    <property type="match status" value="1"/>
</dbReference>
<feature type="region of interest" description="Disordered" evidence="6">
    <location>
        <begin position="393"/>
        <end position="427"/>
    </location>
</feature>